<organism evidence="2 3">
    <name type="scientific">Marasmius crinis-equi</name>
    <dbReference type="NCBI Taxonomy" id="585013"/>
    <lineage>
        <taxon>Eukaryota</taxon>
        <taxon>Fungi</taxon>
        <taxon>Dikarya</taxon>
        <taxon>Basidiomycota</taxon>
        <taxon>Agaricomycotina</taxon>
        <taxon>Agaricomycetes</taxon>
        <taxon>Agaricomycetidae</taxon>
        <taxon>Agaricales</taxon>
        <taxon>Marasmiineae</taxon>
        <taxon>Marasmiaceae</taxon>
        <taxon>Marasmius</taxon>
    </lineage>
</organism>
<proteinExistence type="predicted"/>
<protein>
    <recommendedName>
        <fullName evidence="1">F-box domain-containing protein</fullName>
    </recommendedName>
</protein>
<dbReference type="Gene3D" id="1.20.1280.50">
    <property type="match status" value="1"/>
</dbReference>
<dbReference type="SUPFAM" id="SSF81383">
    <property type="entry name" value="F-box domain"/>
    <property type="match status" value="1"/>
</dbReference>
<accession>A0ABR3EVQ6</accession>
<keyword evidence="3" id="KW-1185">Reference proteome</keyword>
<comment type="caution">
    <text evidence="2">The sequence shown here is derived from an EMBL/GenBank/DDBJ whole genome shotgun (WGS) entry which is preliminary data.</text>
</comment>
<evidence type="ECO:0000259" key="1">
    <source>
        <dbReference type="Pfam" id="PF12937"/>
    </source>
</evidence>
<dbReference type="InterPro" id="IPR036047">
    <property type="entry name" value="F-box-like_dom_sf"/>
</dbReference>
<gene>
    <name evidence="2" type="ORF">V5O48_015007</name>
</gene>
<name>A0ABR3EVQ6_9AGAR</name>
<dbReference type="EMBL" id="JBAHYK010001710">
    <property type="protein sequence ID" value="KAL0566987.1"/>
    <property type="molecule type" value="Genomic_DNA"/>
</dbReference>
<evidence type="ECO:0000313" key="3">
    <source>
        <dbReference type="Proteomes" id="UP001465976"/>
    </source>
</evidence>
<dbReference type="InterPro" id="IPR001810">
    <property type="entry name" value="F-box_dom"/>
</dbReference>
<reference evidence="2 3" key="1">
    <citation type="submission" date="2024-02" db="EMBL/GenBank/DDBJ databases">
        <title>A draft genome for the cacao thread blight pathogen Marasmius crinis-equi.</title>
        <authorList>
            <person name="Cohen S.P."/>
            <person name="Baruah I.K."/>
            <person name="Amoako-Attah I."/>
            <person name="Bukari Y."/>
            <person name="Meinhardt L.W."/>
            <person name="Bailey B.A."/>
        </authorList>
    </citation>
    <scope>NUCLEOTIDE SEQUENCE [LARGE SCALE GENOMIC DNA]</scope>
    <source>
        <strain evidence="2 3">GH-76</strain>
    </source>
</reference>
<dbReference type="Proteomes" id="UP001465976">
    <property type="component" value="Unassembled WGS sequence"/>
</dbReference>
<sequence>MSLIQARERLLHEESTLLHHLSLIRSQLNHLVPVSALPTEVLTYIFSFCIVHPSSRSLSKPNPSTTLAFTQVCRAWRTLAISSPCLWSTIDVCHDRFASLCLSRCGGANISLIAPTSRIAFEGSLVAVRNQIRKIDLVLFPDAMLRLFKRLIMGMENIEWELEPGFGMGTGERLRLENMTELDLRLPSIAERLDLYFLDLPSIQKVSLDNVTLDWGALARDNRSGKLKSLSLSRVRLEMDELLGLIAQSEEVMLEAVHVDEMDSEKALISTPTLRKITIISRNKAFVDGLLSRITLGEDTAVVIRCMEMRVSVMGHQIPDALAAAFQQHSSWIVGNMGISPDVMGMMGYPYHYSVPG</sequence>
<dbReference type="Pfam" id="PF12937">
    <property type="entry name" value="F-box-like"/>
    <property type="match status" value="1"/>
</dbReference>
<feature type="domain" description="F-box" evidence="1">
    <location>
        <begin position="35"/>
        <end position="91"/>
    </location>
</feature>
<evidence type="ECO:0000313" key="2">
    <source>
        <dbReference type="EMBL" id="KAL0566987.1"/>
    </source>
</evidence>